<dbReference type="SUPFAM" id="SSF56349">
    <property type="entry name" value="DNA breaking-rejoining enzymes"/>
    <property type="match status" value="1"/>
</dbReference>
<dbReference type="AlphaFoldDB" id="A0A1G8SP90"/>
<dbReference type="GO" id="GO:0015074">
    <property type="term" value="P:DNA integration"/>
    <property type="evidence" value="ECO:0007669"/>
    <property type="project" value="InterPro"/>
</dbReference>
<dbReference type="STRING" id="490829.SAMN05421850_1134"/>
<evidence type="ECO:0000256" key="2">
    <source>
        <dbReference type="ARBA" id="ARBA00023172"/>
    </source>
</evidence>
<evidence type="ECO:0000313" key="4">
    <source>
        <dbReference type="Proteomes" id="UP000199340"/>
    </source>
</evidence>
<dbReference type="RefSeq" id="WP_245723444.1">
    <property type="nucleotide sequence ID" value="NZ_FNEB01000013.1"/>
</dbReference>
<dbReference type="GO" id="GO:0006310">
    <property type="term" value="P:DNA recombination"/>
    <property type="evidence" value="ECO:0007669"/>
    <property type="project" value="UniProtKB-KW"/>
</dbReference>
<dbReference type="InterPro" id="IPR010998">
    <property type="entry name" value="Integrase_recombinase_N"/>
</dbReference>
<dbReference type="Gene3D" id="1.10.443.10">
    <property type="entry name" value="Intergrase catalytic core"/>
    <property type="match status" value="1"/>
</dbReference>
<dbReference type="Gene3D" id="1.10.150.130">
    <property type="match status" value="1"/>
</dbReference>
<evidence type="ECO:0008006" key="5">
    <source>
        <dbReference type="Google" id="ProtNLM"/>
    </source>
</evidence>
<dbReference type="InterPro" id="IPR013762">
    <property type="entry name" value="Integrase-like_cat_sf"/>
</dbReference>
<dbReference type="EMBL" id="FNEB01000013">
    <property type="protein sequence ID" value="SDJ31088.1"/>
    <property type="molecule type" value="Genomic_DNA"/>
</dbReference>
<accession>A0A1G8SP90</accession>
<keyword evidence="2" id="KW-0233">DNA recombination</keyword>
<keyword evidence="4" id="KW-1185">Reference proteome</keyword>
<dbReference type="InterPro" id="IPR011010">
    <property type="entry name" value="DNA_brk_join_enz"/>
</dbReference>
<evidence type="ECO:0000313" key="3">
    <source>
        <dbReference type="EMBL" id="SDJ31088.1"/>
    </source>
</evidence>
<dbReference type="GO" id="GO:0003677">
    <property type="term" value="F:DNA binding"/>
    <property type="evidence" value="ECO:0007669"/>
    <property type="project" value="UniProtKB-KW"/>
</dbReference>
<reference evidence="3 4" key="1">
    <citation type="submission" date="2016-10" db="EMBL/GenBank/DDBJ databases">
        <authorList>
            <person name="de Groot N.N."/>
        </authorList>
    </citation>
    <scope>NUCLEOTIDE SEQUENCE [LARGE SCALE GENOMIC DNA]</scope>
    <source>
        <strain evidence="3 4">DSM 28010</strain>
    </source>
</reference>
<evidence type="ECO:0000256" key="1">
    <source>
        <dbReference type="ARBA" id="ARBA00023125"/>
    </source>
</evidence>
<dbReference type="Proteomes" id="UP000199340">
    <property type="component" value="Unassembled WGS sequence"/>
</dbReference>
<keyword evidence="1" id="KW-0238">DNA-binding</keyword>
<name>A0A1G8SP90_9RHOB</name>
<sequence>MPFKDALWDGSDPLYAPCLSWSGRDPLARQARWKCPKKYLSAGYQVKSVKVGESGHPDDEHQLDRALRCRQLTQELVRWWDSLDQARIQIGTWHYLIARYKSDEFSPIHEVKGNTKHGYLQQLAKLETAIGHMRIEDLSYEQIKRTQKAMEDKGRSASYVHRFFNTLRRVARYGKALQIREAAAVAETLGEMRFQVGAARQVAPTREQVYQIVAAADATGLPDFAVGILIQFEFTLRAVDVRGQWLPTDEQEGGIIRNGKRWQDGLTWDMFDADLTSFSKVISNTAKSLSEPYLFDLTPLPEIQTRLRLLRPENPVGPVIRSMRSGGLPYTPSGWSQAWARMRKDAGLPENIWMMDVRAGAVTEAKSLGVDPYALRDAAQHASVSTTNRYSRNRSEGANQIVQLRRQK</sequence>
<gene>
    <name evidence="3" type="ORF">SAMN05421850_1134</name>
</gene>
<protein>
    <recommendedName>
        <fullName evidence="5">Phage integrase family protein</fullName>
    </recommendedName>
</protein>
<organism evidence="3 4">
    <name type="scientific">Lutimaribacter saemankumensis</name>
    <dbReference type="NCBI Taxonomy" id="490829"/>
    <lineage>
        <taxon>Bacteria</taxon>
        <taxon>Pseudomonadati</taxon>
        <taxon>Pseudomonadota</taxon>
        <taxon>Alphaproteobacteria</taxon>
        <taxon>Rhodobacterales</taxon>
        <taxon>Roseobacteraceae</taxon>
        <taxon>Lutimaribacter</taxon>
    </lineage>
</organism>
<proteinExistence type="predicted"/>